<feature type="region of interest" description="Disordered" evidence="14">
    <location>
        <begin position="487"/>
        <end position="528"/>
    </location>
</feature>
<dbReference type="FunCoup" id="E3M2K3">
    <property type="interactions" value="1842"/>
</dbReference>
<evidence type="ECO:0000256" key="4">
    <source>
        <dbReference type="ARBA" id="ARBA00022461"/>
    </source>
</evidence>
<keyword evidence="10" id="KW-0325">Glycoprotein</keyword>
<organism evidence="17">
    <name type="scientific">Caenorhabditis remanei</name>
    <name type="common">Caenorhabditis vulgaris</name>
    <dbReference type="NCBI Taxonomy" id="31234"/>
    <lineage>
        <taxon>Eukaryota</taxon>
        <taxon>Metazoa</taxon>
        <taxon>Ecdysozoa</taxon>
        <taxon>Nematoda</taxon>
        <taxon>Chromadorea</taxon>
        <taxon>Rhabditida</taxon>
        <taxon>Rhabditina</taxon>
        <taxon>Rhabditomorpha</taxon>
        <taxon>Rhabditoidea</taxon>
        <taxon>Rhabditidae</taxon>
        <taxon>Peloderinae</taxon>
        <taxon>Caenorhabditis</taxon>
    </lineage>
</organism>
<evidence type="ECO:0000256" key="10">
    <source>
        <dbReference type="ARBA" id="ARBA00023180"/>
    </source>
</evidence>
<keyword evidence="9 15" id="KW-0472">Membrane</keyword>
<keyword evidence="8 13" id="KW-0406">Ion transport</keyword>
<keyword evidence="17" id="KW-1185">Reference proteome</keyword>
<dbReference type="GO" id="GO:0005272">
    <property type="term" value="F:sodium channel activity"/>
    <property type="evidence" value="ECO:0007669"/>
    <property type="project" value="UniProtKB-KW"/>
</dbReference>
<evidence type="ECO:0000256" key="5">
    <source>
        <dbReference type="ARBA" id="ARBA00022692"/>
    </source>
</evidence>
<feature type="compositionally biased region" description="Low complexity" evidence="14">
    <location>
        <begin position="494"/>
        <end position="506"/>
    </location>
</feature>
<dbReference type="STRING" id="31234.E3M2K3"/>
<accession>E3M2K3</accession>
<dbReference type="InParanoid" id="E3M2K3"/>
<dbReference type="Gene3D" id="1.10.287.770">
    <property type="entry name" value="YojJ-like"/>
    <property type="match status" value="1"/>
</dbReference>
<protein>
    <recommendedName>
        <fullName evidence="18">DEgenerin Like</fullName>
    </recommendedName>
</protein>
<proteinExistence type="inferred from homology"/>
<dbReference type="Pfam" id="PF00858">
    <property type="entry name" value="ASC"/>
    <property type="match status" value="2"/>
</dbReference>
<dbReference type="HOGENOM" id="CLU_504554_0_0_1"/>
<evidence type="ECO:0000313" key="16">
    <source>
        <dbReference type="EMBL" id="EFO89657.1"/>
    </source>
</evidence>
<keyword evidence="12 13" id="KW-0407">Ion channel</keyword>
<keyword evidence="11 13" id="KW-0739">Sodium transport</keyword>
<keyword evidence="5 13" id="KW-0812">Transmembrane</keyword>
<dbReference type="GO" id="GO:0016020">
    <property type="term" value="C:membrane"/>
    <property type="evidence" value="ECO:0007669"/>
    <property type="project" value="UniProtKB-SubCell"/>
</dbReference>
<comment type="subcellular location">
    <subcellularLocation>
        <location evidence="1">Membrane</location>
        <topology evidence="1">Multi-pass membrane protein</topology>
    </subcellularLocation>
</comment>
<evidence type="ECO:0000256" key="3">
    <source>
        <dbReference type="ARBA" id="ARBA00022448"/>
    </source>
</evidence>
<evidence type="ECO:0000256" key="7">
    <source>
        <dbReference type="ARBA" id="ARBA00023053"/>
    </source>
</evidence>
<keyword evidence="7" id="KW-0915">Sodium</keyword>
<evidence type="ECO:0000256" key="8">
    <source>
        <dbReference type="ARBA" id="ARBA00023065"/>
    </source>
</evidence>
<evidence type="ECO:0000256" key="2">
    <source>
        <dbReference type="ARBA" id="ARBA00007193"/>
    </source>
</evidence>
<reference evidence="16" key="1">
    <citation type="submission" date="2007-07" db="EMBL/GenBank/DDBJ databases">
        <title>PCAP assembly of the Caenorhabditis remanei genome.</title>
        <authorList>
            <consortium name="The Caenorhabditis remanei Sequencing Consortium"/>
            <person name="Wilson R.K."/>
        </authorList>
    </citation>
    <scope>NUCLEOTIDE SEQUENCE [LARGE SCALE GENOMIC DNA]</scope>
    <source>
        <strain evidence="16">PB4641</strain>
    </source>
</reference>
<feature type="transmembrane region" description="Helical" evidence="15">
    <location>
        <begin position="86"/>
        <end position="108"/>
    </location>
</feature>
<evidence type="ECO:0000313" key="17">
    <source>
        <dbReference type="Proteomes" id="UP000008281"/>
    </source>
</evidence>
<comment type="similarity">
    <text evidence="2 13">Belongs to the amiloride-sensitive sodium channel (TC 1.A.6) family.</text>
</comment>
<evidence type="ECO:0000256" key="13">
    <source>
        <dbReference type="RuleBase" id="RU000679"/>
    </source>
</evidence>
<evidence type="ECO:0008006" key="18">
    <source>
        <dbReference type="Google" id="ProtNLM"/>
    </source>
</evidence>
<dbReference type="OMA" id="NCPSLIF"/>
<evidence type="ECO:0000256" key="9">
    <source>
        <dbReference type="ARBA" id="ARBA00023136"/>
    </source>
</evidence>
<keyword evidence="4 13" id="KW-0894">Sodium channel</keyword>
<dbReference type="eggNOG" id="KOG4294">
    <property type="taxonomic scope" value="Eukaryota"/>
</dbReference>
<evidence type="ECO:0000256" key="1">
    <source>
        <dbReference type="ARBA" id="ARBA00004141"/>
    </source>
</evidence>
<evidence type="ECO:0000256" key="6">
    <source>
        <dbReference type="ARBA" id="ARBA00022989"/>
    </source>
</evidence>
<gene>
    <name evidence="16" type="ORF">CRE_07453</name>
</gene>
<evidence type="ECO:0000256" key="15">
    <source>
        <dbReference type="SAM" id="Phobius"/>
    </source>
</evidence>
<name>E3M2K3_CAERE</name>
<dbReference type="InterPro" id="IPR001873">
    <property type="entry name" value="ENaC"/>
</dbReference>
<keyword evidence="3 13" id="KW-0813">Transport</keyword>
<dbReference type="Proteomes" id="UP000008281">
    <property type="component" value="Unassembled WGS sequence"/>
</dbReference>
<dbReference type="OrthoDB" id="5815085at2759"/>
<evidence type="ECO:0000256" key="12">
    <source>
        <dbReference type="ARBA" id="ARBA00023303"/>
    </source>
</evidence>
<sequence>MTSVSFGGSDSQFQSLDRAPGYSDDISAFADAEDNEDDFIDLDEETYEYLTNHYFRAGHDDCDEYTNLTTFHGMIRVFNSRNCPSLIFWCLVVTTCLVFYIMVCGTMIKSYSIQPSFMRINETKNHRFNSDIELCSEEKLHCKEISCEKEQITCKETDAHCVSIRFSTKTKIRLKKKGIYFKHGTEEDVYHVTSKPHTHHLIRLKVFQIERLNLDRAKCVRNWKEIKWIPEDSIPDYHYSLKFCERIRYELTGKVEYLQYDFPCHPACSETQYKISDSKLIHNSEYVAITFSVLPEVTYMQETRKTTLVDILCFLGGASSLFMGCSCVTLMEMFVFLFKLVTNSACSEEPPVPDDSFYEEKYRFEFSDHRNKRRYAICDRETMERYLLSNNSMEIRSINLDKRISVFSQSAIKKAPKLSTLKDNRNFENIDIFDEGNQIESVKDESSVSPKDEYSVDYQDERMDTLGEIPVENKRLLRPPLRRCSTATSFASHTSKGSSSFTTRSSAPMTQNRRMSRAFTRNMPMNDF</sequence>
<dbReference type="AlphaFoldDB" id="E3M2K3"/>
<dbReference type="EMBL" id="DS268422">
    <property type="protein sequence ID" value="EFO89657.1"/>
    <property type="molecule type" value="Genomic_DNA"/>
</dbReference>
<keyword evidence="6 15" id="KW-1133">Transmembrane helix</keyword>
<evidence type="ECO:0000256" key="11">
    <source>
        <dbReference type="ARBA" id="ARBA00023201"/>
    </source>
</evidence>
<evidence type="ECO:0000256" key="14">
    <source>
        <dbReference type="SAM" id="MobiDB-lite"/>
    </source>
</evidence>